<evidence type="ECO:0000313" key="20">
    <source>
        <dbReference type="EMBL" id="GEY93714.1"/>
    </source>
</evidence>
<keyword evidence="14" id="KW-0917">Virion maturation</keyword>
<feature type="compositionally biased region" description="Low complexity" evidence="17">
    <location>
        <begin position="751"/>
        <end position="760"/>
    </location>
</feature>
<keyword evidence="4" id="KW-0540">Nuclease</keyword>
<dbReference type="PANTHER" id="PTHR42648:SF11">
    <property type="entry name" value="TRANSPOSON TY4-P GAG-POL POLYPROTEIN"/>
    <property type="match status" value="1"/>
</dbReference>
<dbReference type="SMART" id="SM00343">
    <property type="entry name" value="ZnF_C2HC"/>
    <property type="match status" value="1"/>
</dbReference>
<dbReference type="InterPro" id="IPR001878">
    <property type="entry name" value="Znf_CCHC"/>
</dbReference>
<dbReference type="GO" id="GO:0004519">
    <property type="term" value="F:endonuclease activity"/>
    <property type="evidence" value="ECO:0007669"/>
    <property type="project" value="UniProtKB-KW"/>
</dbReference>
<dbReference type="GO" id="GO:0003964">
    <property type="term" value="F:RNA-directed DNA polymerase activity"/>
    <property type="evidence" value="ECO:0007669"/>
    <property type="project" value="UniProtKB-KW"/>
</dbReference>
<dbReference type="Pfam" id="PF22936">
    <property type="entry name" value="Pol_BBD"/>
    <property type="match status" value="1"/>
</dbReference>
<dbReference type="PROSITE" id="PS50994">
    <property type="entry name" value="INTEGRASE"/>
    <property type="match status" value="1"/>
</dbReference>
<dbReference type="GO" id="GO:0003676">
    <property type="term" value="F:nucleic acid binding"/>
    <property type="evidence" value="ECO:0007669"/>
    <property type="project" value="InterPro"/>
</dbReference>
<organism evidence="20">
    <name type="scientific">Tanacetum cinerariifolium</name>
    <name type="common">Dalmatian daisy</name>
    <name type="synonym">Chrysanthemum cinerariifolium</name>
    <dbReference type="NCBI Taxonomy" id="118510"/>
    <lineage>
        <taxon>Eukaryota</taxon>
        <taxon>Viridiplantae</taxon>
        <taxon>Streptophyta</taxon>
        <taxon>Embryophyta</taxon>
        <taxon>Tracheophyta</taxon>
        <taxon>Spermatophyta</taxon>
        <taxon>Magnoliopsida</taxon>
        <taxon>eudicotyledons</taxon>
        <taxon>Gunneridae</taxon>
        <taxon>Pentapetalae</taxon>
        <taxon>asterids</taxon>
        <taxon>campanulids</taxon>
        <taxon>Asterales</taxon>
        <taxon>Asteraceae</taxon>
        <taxon>Asteroideae</taxon>
        <taxon>Anthemideae</taxon>
        <taxon>Anthemidinae</taxon>
        <taxon>Tanacetum</taxon>
    </lineage>
</organism>
<comment type="caution">
    <text evidence="20">The sequence shown here is derived from an EMBL/GenBank/DDBJ whole genome shotgun (WGS) entry which is preliminary data.</text>
</comment>
<evidence type="ECO:0000256" key="2">
    <source>
        <dbReference type="ARBA" id="ARBA00022612"/>
    </source>
</evidence>
<feature type="domain" description="Integrase catalytic" evidence="19">
    <location>
        <begin position="422"/>
        <end position="633"/>
    </location>
</feature>
<keyword evidence="15" id="KW-0233">DNA recombination</keyword>
<keyword evidence="13" id="KW-0548">Nucleotidyltransferase</keyword>
<keyword evidence="9" id="KW-0067">ATP-binding</keyword>
<proteinExistence type="predicted"/>
<comment type="function">
    <text evidence="1">The aspartyl protease (PR) mediates the proteolytic cleavages of the Gag and Gag-Pol polyproteins after assembly of the VLP.</text>
</comment>
<evidence type="ECO:0000256" key="3">
    <source>
        <dbReference type="ARBA" id="ARBA00022670"/>
    </source>
</evidence>
<keyword evidence="6" id="KW-0547">Nucleotide-binding</keyword>
<dbReference type="Pfam" id="PF00098">
    <property type="entry name" value="zf-CCHC"/>
    <property type="match status" value="1"/>
</dbReference>
<gene>
    <name evidence="20" type="ORF">Tci_465688</name>
</gene>
<dbReference type="GO" id="GO:0005524">
    <property type="term" value="F:ATP binding"/>
    <property type="evidence" value="ECO:0007669"/>
    <property type="project" value="UniProtKB-KW"/>
</dbReference>
<feature type="domain" description="CCHC-type" evidence="18">
    <location>
        <begin position="225"/>
        <end position="238"/>
    </location>
</feature>
<sequence>MELYMMNRQHGKIILEYVENGPLIWPSIEENGVTRPKKYSELSATEAIQANCDVKATKIILQGLPPEVYALVSNHKVAKELWERIYLLMQGTSLTKQERKLHHNVYTPSSSIPQVVYPPSINQQPNFSQPDSGLIVQVFQKGDDPIDAINHMMSFLIAIVTSRYPSTNNHLRNSPNPQQQATINNGRVTVQPIQGRHTSLAAGTSRTYTSGTSGNNFRKQMTVICYNCKREGHMSKQCIKPKRERDEPWFKDKLKPHRMSSPIMLFIKPMIWMPMTLIVMKSILPKLHSWRIYLHYGSDDLAEVVQIVLWYLDSGCSKHMTGDRSQLTNFVNKFLGTVTFGNDHVATIMGYGDYQIGNVTISRVYFVEGLGNNLFSVGQFCDSDLEVAFRQHTCFICNLKGVDLLTGSLGNNLYTLSLGDMMASSPICILSKALKTKSWLWHRRLSHLNFGVINPLARQALVRGLPMIKLEKDHRCSACAMGKSKKKSHKPKSKDTNQEKLYLLHMDLCGPMRVESVNGKKYILIIDDDYSRFTWVKCLRSKDEALNFIIKFLKMIQVGISHETSVAHSSQQNSVIKRRNRTLIEATHIMLIYAQAPLFLWAEAVATACYTQNHSIVRLHHGKTPYELLHGKLPDLSFLYVFGALCYPTNDSEILGKLQPKANICIFIGYAPTKKAFQIYNQRTRRIIKTIHVDFDELIAMASEQSSSGPALHEMTLTTISSGLVPKPTSSTPPEVIAPIAEVVAPEPVVSTSSPFSTTVDQDAQSPSKSQTTLETQPPVVPIDVEEDNHDIEVVHMGDDLFFGMPILEVSSDQSSSADSIHTIMHPDHQISEHNSKWTKDHLLENIIGQLTRPVSTRLQLHEQALFCYYYAFLTSVEPKTYKDALTQSCWIEAMQEELNEFKSLEV</sequence>
<dbReference type="InterPro" id="IPR057670">
    <property type="entry name" value="SH3_retrovirus"/>
</dbReference>
<dbReference type="GO" id="GO:0006508">
    <property type="term" value="P:proteolysis"/>
    <property type="evidence" value="ECO:0007669"/>
    <property type="project" value="UniProtKB-KW"/>
</dbReference>
<evidence type="ECO:0000259" key="18">
    <source>
        <dbReference type="PROSITE" id="PS50158"/>
    </source>
</evidence>
<dbReference type="GO" id="GO:0006310">
    <property type="term" value="P:DNA recombination"/>
    <property type="evidence" value="ECO:0007669"/>
    <property type="project" value="UniProtKB-KW"/>
</dbReference>
<dbReference type="GO" id="GO:0015074">
    <property type="term" value="P:DNA integration"/>
    <property type="evidence" value="ECO:0007669"/>
    <property type="project" value="UniProtKB-KW"/>
</dbReference>
<reference evidence="20" key="1">
    <citation type="journal article" date="2019" name="Sci. Rep.">
        <title>Draft genome of Tanacetum cinerariifolium, the natural source of mosquito coil.</title>
        <authorList>
            <person name="Yamashiro T."/>
            <person name="Shiraishi A."/>
            <person name="Satake H."/>
            <person name="Nakayama K."/>
        </authorList>
    </citation>
    <scope>NUCLEOTIDE SEQUENCE</scope>
</reference>
<evidence type="ECO:0000256" key="13">
    <source>
        <dbReference type="ARBA" id="ARBA00022932"/>
    </source>
</evidence>
<evidence type="ECO:0000256" key="15">
    <source>
        <dbReference type="ARBA" id="ARBA00023172"/>
    </source>
</evidence>
<keyword evidence="8" id="KW-0378">Hydrolase</keyword>
<evidence type="ECO:0000256" key="4">
    <source>
        <dbReference type="ARBA" id="ARBA00022722"/>
    </source>
</evidence>
<protein>
    <submittedName>
        <fullName evidence="20">Retrovirus-related Pol polyprotein from transposon TNT 1-94</fullName>
    </submittedName>
</protein>
<keyword evidence="13" id="KW-0808">Transferase</keyword>
<keyword evidence="3" id="KW-0645">Protease</keyword>
<keyword evidence="12" id="KW-0695">RNA-directed DNA polymerase</keyword>
<evidence type="ECO:0000256" key="11">
    <source>
        <dbReference type="ARBA" id="ARBA00022908"/>
    </source>
</evidence>
<dbReference type="InterPro" id="IPR039537">
    <property type="entry name" value="Retrotran_Ty1/copia-like"/>
</dbReference>
<dbReference type="InterPro" id="IPR001584">
    <property type="entry name" value="Integrase_cat-core"/>
</dbReference>
<feature type="compositionally biased region" description="Polar residues" evidence="17">
    <location>
        <begin position="761"/>
        <end position="776"/>
    </location>
</feature>
<dbReference type="InterPro" id="IPR036397">
    <property type="entry name" value="RNaseH_sf"/>
</dbReference>
<evidence type="ECO:0000256" key="10">
    <source>
        <dbReference type="ARBA" id="ARBA00022842"/>
    </source>
</evidence>
<dbReference type="Gene3D" id="4.10.60.10">
    <property type="entry name" value="Zinc finger, CCHC-type"/>
    <property type="match status" value="1"/>
</dbReference>
<dbReference type="AlphaFoldDB" id="A0A699HYZ3"/>
<dbReference type="PANTHER" id="PTHR42648">
    <property type="entry name" value="TRANSPOSASE, PUTATIVE-RELATED"/>
    <property type="match status" value="1"/>
</dbReference>
<evidence type="ECO:0000256" key="14">
    <source>
        <dbReference type="ARBA" id="ARBA00023113"/>
    </source>
</evidence>
<keyword evidence="10" id="KW-0460">Magnesium</keyword>
<evidence type="ECO:0000256" key="1">
    <source>
        <dbReference type="ARBA" id="ARBA00002180"/>
    </source>
</evidence>
<evidence type="ECO:0000256" key="16">
    <source>
        <dbReference type="PROSITE-ProRule" id="PRU00047"/>
    </source>
</evidence>
<keyword evidence="5" id="KW-0479">Metal-binding</keyword>
<evidence type="ECO:0000256" key="9">
    <source>
        <dbReference type="ARBA" id="ARBA00022840"/>
    </source>
</evidence>
<dbReference type="PROSITE" id="PS50158">
    <property type="entry name" value="ZF_CCHC"/>
    <property type="match status" value="1"/>
</dbReference>
<keyword evidence="11" id="KW-0229">DNA integration</keyword>
<dbReference type="GO" id="GO:0008233">
    <property type="term" value="F:peptidase activity"/>
    <property type="evidence" value="ECO:0007669"/>
    <property type="project" value="UniProtKB-KW"/>
</dbReference>
<evidence type="ECO:0000256" key="17">
    <source>
        <dbReference type="SAM" id="MobiDB-lite"/>
    </source>
</evidence>
<dbReference type="SUPFAM" id="SSF53098">
    <property type="entry name" value="Ribonuclease H-like"/>
    <property type="match status" value="1"/>
</dbReference>
<evidence type="ECO:0000256" key="8">
    <source>
        <dbReference type="ARBA" id="ARBA00022801"/>
    </source>
</evidence>
<feature type="region of interest" description="Disordered" evidence="17">
    <location>
        <begin position="751"/>
        <end position="777"/>
    </location>
</feature>
<keyword evidence="16" id="KW-0862">Zinc</keyword>
<dbReference type="GO" id="GO:0003887">
    <property type="term" value="F:DNA-directed DNA polymerase activity"/>
    <property type="evidence" value="ECO:0007669"/>
    <property type="project" value="UniProtKB-KW"/>
</dbReference>
<dbReference type="SUPFAM" id="SSF57756">
    <property type="entry name" value="Retrovirus zinc finger-like domains"/>
    <property type="match status" value="1"/>
</dbReference>
<dbReference type="Pfam" id="PF13976">
    <property type="entry name" value="gag_pre-integrs"/>
    <property type="match status" value="1"/>
</dbReference>
<evidence type="ECO:0000259" key="19">
    <source>
        <dbReference type="PROSITE" id="PS50994"/>
    </source>
</evidence>
<dbReference type="GO" id="GO:0008270">
    <property type="term" value="F:zinc ion binding"/>
    <property type="evidence" value="ECO:0007669"/>
    <property type="project" value="UniProtKB-KW"/>
</dbReference>
<keyword evidence="16" id="KW-0863">Zinc-finger</keyword>
<keyword evidence="2" id="KW-1188">Viral release from host cell</keyword>
<dbReference type="EMBL" id="BKCJ010224249">
    <property type="protein sequence ID" value="GEY93714.1"/>
    <property type="molecule type" value="Genomic_DNA"/>
</dbReference>
<name>A0A699HYZ3_TANCI</name>
<evidence type="ECO:0000256" key="7">
    <source>
        <dbReference type="ARBA" id="ARBA00022759"/>
    </source>
</evidence>
<dbReference type="InterPro" id="IPR012337">
    <property type="entry name" value="RNaseH-like_sf"/>
</dbReference>
<dbReference type="Gene3D" id="3.30.420.10">
    <property type="entry name" value="Ribonuclease H-like superfamily/Ribonuclease H"/>
    <property type="match status" value="2"/>
</dbReference>
<dbReference type="InterPro" id="IPR025724">
    <property type="entry name" value="GAG-pre-integrase_dom"/>
</dbReference>
<accession>A0A699HYZ3</accession>
<keyword evidence="13" id="KW-0239">DNA-directed DNA polymerase</keyword>
<keyword evidence="7" id="KW-0255">Endonuclease</keyword>
<evidence type="ECO:0000256" key="12">
    <source>
        <dbReference type="ARBA" id="ARBA00022918"/>
    </source>
</evidence>
<dbReference type="Pfam" id="PF25597">
    <property type="entry name" value="SH3_retrovirus"/>
    <property type="match status" value="1"/>
</dbReference>
<dbReference type="InterPro" id="IPR036875">
    <property type="entry name" value="Znf_CCHC_sf"/>
</dbReference>
<evidence type="ECO:0000256" key="5">
    <source>
        <dbReference type="ARBA" id="ARBA00022723"/>
    </source>
</evidence>
<evidence type="ECO:0000256" key="6">
    <source>
        <dbReference type="ARBA" id="ARBA00022741"/>
    </source>
</evidence>
<dbReference type="InterPro" id="IPR054722">
    <property type="entry name" value="PolX-like_BBD"/>
</dbReference>